<protein>
    <submittedName>
        <fullName evidence="2">DUF4412 domain-containing protein</fullName>
    </submittedName>
</protein>
<evidence type="ECO:0000256" key="1">
    <source>
        <dbReference type="SAM" id="MobiDB-lite"/>
    </source>
</evidence>
<keyword evidence="3" id="KW-1185">Reference proteome</keyword>
<accession>A0A6I6JX29</accession>
<dbReference type="Proteomes" id="UP000428260">
    <property type="component" value="Chromosome"/>
</dbReference>
<evidence type="ECO:0000313" key="2">
    <source>
        <dbReference type="EMBL" id="QGY42324.1"/>
    </source>
</evidence>
<evidence type="ECO:0000313" key="3">
    <source>
        <dbReference type="Proteomes" id="UP000428260"/>
    </source>
</evidence>
<gene>
    <name evidence="2" type="ORF">GM418_01225</name>
</gene>
<dbReference type="KEGG" id="mcos:GM418_01225"/>
<name>A0A6I6JX29_9BACT</name>
<dbReference type="EMBL" id="CP046401">
    <property type="protein sequence ID" value="QGY42324.1"/>
    <property type="molecule type" value="Genomic_DNA"/>
</dbReference>
<dbReference type="RefSeq" id="WP_158862374.1">
    <property type="nucleotide sequence ID" value="NZ_CP046401.1"/>
</dbReference>
<proteinExistence type="predicted"/>
<feature type="compositionally biased region" description="Basic and acidic residues" evidence="1">
    <location>
        <begin position="38"/>
        <end position="70"/>
    </location>
</feature>
<organism evidence="2 3">
    <name type="scientific">Maribellus comscasis</name>
    <dbReference type="NCBI Taxonomy" id="2681766"/>
    <lineage>
        <taxon>Bacteria</taxon>
        <taxon>Pseudomonadati</taxon>
        <taxon>Bacteroidota</taxon>
        <taxon>Bacteroidia</taxon>
        <taxon>Marinilabiliales</taxon>
        <taxon>Prolixibacteraceae</taxon>
        <taxon>Maribellus</taxon>
    </lineage>
</organism>
<dbReference type="AlphaFoldDB" id="A0A6I6JX29"/>
<reference evidence="2 3" key="1">
    <citation type="submission" date="2019-11" db="EMBL/GenBank/DDBJ databases">
        <authorList>
            <person name="Zheng R.K."/>
            <person name="Sun C.M."/>
        </authorList>
    </citation>
    <scope>NUCLEOTIDE SEQUENCE [LARGE SCALE GENOMIC DNA]</scope>
    <source>
        <strain evidence="2 3">WC007</strain>
    </source>
</reference>
<feature type="region of interest" description="Disordered" evidence="1">
    <location>
        <begin position="38"/>
        <end position="83"/>
    </location>
</feature>
<sequence length="331" mass="37797">MKTLCKVILLFFFSVLVFQPVHGQNILKRLKQKAQEKIEEKVEERAEEKMDEKIDESLDKIEESMEKNDSETAGSEESSADRNAKMQNRMQGMLKGMGMSGEPVPVADNYEFDYKIQMHIESYDKKGKQESTGEFITHLNPKTKSMAYEFVSGDMAKDGQGMFIIDAENDAMIILNDEKGEKTGIVYGMGSFFQTIGETYVDEELEDTPDNYLANPNVKKTGKTKNIAGYKCEEYVYTDEENKTKSNIWITKDLKMNTQDFFSTLFKTNLYSHGMGWGYMMEATTENLENDEKTTMQVTEVDNNSNVSFSLGNYQITNLGSFTMPVTEEEK</sequence>